<proteinExistence type="predicted"/>
<gene>
    <name evidence="2" type="ORF">Godav_022131</name>
</gene>
<keyword evidence="3" id="KW-1185">Reference proteome</keyword>
<comment type="caution">
    <text evidence="2">The sequence shown here is derived from an EMBL/GenBank/DDBJ whole genome shotgun (WGS) entry which is preliminary data.</text>
</comment>
<evidence type="ECO:0000313" key="3">
    <source>
        <dbReference type="Proteomes" id="UP000593561"/>
    </source>
</evidence>
<name>A0A7J8TK93_GOSDV</name>
<dbReference type="EMBL" id="JABFAC010250962">
    <property type="protein sequence ID" value="MBA0638646.1"/>
    <property type="molecule type" value="Genomic_DNA"/>
</dbReference>
<sequence length="120" mass="13980">KSCERVIKRGITLLKDHLATKKGNVAPWPSVSIEVRKNIAQQLNEYHNEKIVKQRRKEELEGRIRLRDHGDYGDSDADDEDFTIARRESIRSKIEWEERQRQRARTGQDSVYETEGGSSS</sequence>
<protein>
    <submittedName>
        <fullName evidence="2">Uncharacterized protein</fullName>
    </submittedName>
</protein>
<reference evidence="2 3" key="1">
    <citation type="journal article" date="2019" name="Genome Biol. Evol.">
        <title>Insights into the evolution of the New World diploid cottons (Gossypium, subgenus Houzingenia) based on genome sequencing.</title>
        <authorList>
            <person name="Grover C.E."/>
            <person name="Arick M.A. 2nd"/>
            <person name="Thrash A."/>
            <person name="Conover J.L."/>
            <person name="Sanders W.S."/>
            <person name="Peterson D.G."/>
            <person name="Frelichowski J.E."/>
            <person name="Scheffler J.A."/>
            <person name="Scheffler B.E."/>
            <person name="Wendel J.F."/>
        </authorList>
    </citation>
    <scope>NUCLEOTIDE SEQUENCE [LARGE SCALE GENOMIC DNA]</scope>
    <source>
        <strain evidence="2">27</strain>
        <tissue evidence="2">Leaf</tissue>
    </source>
</reference>
<evidence type="ECO:0000256" key="1">
    <source>
        <dbReference type="SAM" id="MobiDB-lite"/>
    </source>
</evidence>
<feature type="compositionally biased region" description="Polar residues" evidence="1">
    <location>
        <begin position="105"/>
        <end position="120"/>
    </location>
</feature>
<dbReference type="AlphaFoldDB" id="A0A7J8TK93"/>
<feature type="region of interest" description="Disordered" evidence="1">
    <location>
        <begin position="97"/>
        <end position="120"/>
    </location>
</feature>
<feature type="non-terminal residue" evidence="2">
    <location>
        <position position="1"/>
    </location>
</feature>
<evidence type="ECO:0000313" key="2">
    <source>
        <dbReference type="EMBL" id="MBA0638646.1"/>
    </source>
</evidence>
<accession>A0A7J8TK93</accession>
<organism evidence="2 3">
    <name type="scientific">Gossypium davidsonii</name>
    <name type="common">Davidson's cotton</name>
    <name type="synonym">Gossypium klotzschianum subsp. davidsonii</name>
    <dbReference type="NCBI Taxonomy" id="34287"/>
    <lineage>
        <taxon>Eukaryota</taxon>
        <taxon>Viridiplantae</taxon>
        <taxon>Streptophyta</taxon>
        <taxon>Embryophyta</taxon>
        <taxon>Tracheophyta</taxon>
        <taxon>Spermatophyta</taxon>
        <taxon>Magnoliopsida</taxon>
        <taxon>eudicotyledons</taxon>
        <taxon>Gunneridae</taxon>
        <taxon>Pentapetalae</taxon>
        <taxon>rosids</taxon>
        <taxon>malvids</taxon>
        <taxon>Malvales</taxon>
        <taxon>Malvaceae</taxon>
        <taxon>Malvoideae</taxon>
        <taxon>Gossypium</taxon>
    </lineage>
</organism>
<dbReference type="Proteomes" id="UP000593561">
    <property type="component" value="Unassembled WGS sequence"/>
</dbReference>